<dbReference type="VEuPathDB" id="VectorBase:AMEM21_009760"/>
<dbReference type="EnsemblMetazoa" id="AMEM000421-RA">
    <property type="protein sequence ID" value="AMEM000421-PA"/>
    <property type="gene ID" value="AMEM000421"/>
</dbReference>
<sequence length="288" mass="31356">MNGYTDLPTNMENSRNCLRRIARHDDQEFSNQSILNAMETFVKTVNTMDETILVPCRLMDRKVGDATDTVPVAPKAQHHGAHHGKKSNRTSIREVLNTAELFQIYNMLKIVKVDLLWGRQDAEDNMEESVVMGSTKSTSSKVNSNNTDTNVTNSSTTSSTSSNTTSDVTMNTNNSTGSSVAGSEKVEANNSISPATTTVTSVKGHIRRPSTVSVASSNSASTLSDSDSETSAENDSGIESEGNQEQDRSAELAKQFRMHLIGLYRSLEQMSEAANYLTARYQSDVGPV</sequence>
<dbReference type="Pfam" id="PF07084">
    <property type="entry name" value="Spot_14"/>
    <property type="match status" value="2"/>
</dbReference>
<feature type="compositionally biased region" description="Low complexity" evidence="6">
    <location>
        <begin position="210"/>
        <end position="225"/>
    </location>
</feature>
<keyword evidence="4" id="KW-0963">Cytoplasm</keyword>
<evidence type="ECO:0000256" key="1">
    <source>
        <dbReference type="ARBA" id="ARBA00004123"/>
    </source>
</evidence>
<name>A0A182UMI2_ANOME</name>
<feature type="compositionally biased region" description="Low complexity" evidence="6">
    <location>
        <begin position="134"/>
        <end position="176"/>
    </location>
</feature>
<keyword evidence="8" id="KW-1185">Reference proteome</keyword>
<organism evidence="7 8">
    <name type="scientific">Anopheles merus</name>
    <name type="common">Mosquito</name>
    <dbReference type="NCBI Taxonomy" id="30066"/>
    <lineage>
        <taxon>Eukaryota</taxon>
        <taxon>Metazoa</taxon>
        <taxon>Ecdysozoa</taxon>
        <taxon>Arthropoda</taxon>
        <taxon>Hexapoda</taxon>
        <taxon>Insecta</taxon>
        <taxon>Pterygota</taxon>
        <taxon>Neoptera</taxon>
        <taxon>Endopterygota</taxon>
        <taxon>Diptera</taxon>
        <taxon>Nematocera</taxon>
        <taxon>Culicoidea</taxon>
        <taxon>Culicidae</taxon>
        <taxon>Anophelinae</taxon>
        <taxon>Anopheles</taxon>
    </lineage>
</organism>
<accession>A0A182UMI2</accession>
<comment type="similarity">
    <text evidence="3">Belongs to the SPOT14 family.</text>
</comment>
<comment type="subcellular location">
    <subcellularLocation>
        <location evidence="2">Cytoplasm</location>
    </subcellularLocation>
    <subcellularLocation>
        <location evidence="1">Nucleus</location>
    </subcellularLocation>
</comment>
<dbReference type="GO" id="GO:0005829">
    <property type="term" value="C:cytosol"/>
    <property type="evidence" value="ECO:0007669"/>
    <property type="project" value="TreeGrafter"/>
</dbReference>
<evidence type="ECO:0000256" key="4">
    <source>
        <dbReference type="ARBA" id="ARBA00022490"/>
    </source>
</evidence>
<reference evidence="7" key="1">
    <citation type="submission" date="2020-05" db="UniProtKB">
        <authorList>
            <consortium name="EnsemblMetazoa"/>
        </authorList>
    </citation>
    <scope>IDENTIFICATION</scope>
    <source>
        <strain evidence="7">MAF</strain>
    </source>
</reference>
<dbReference type="PANTHER" id="PTHR14315">
    <property type="entry name" value="SPOT14 FAMILY MEMBER"/>
    <property type="match status" value="1"/>
</dbReference>
<evidence type="ECO:0008006" key="9">
    <source>
        <dbReference type="Google" id="ProtNLM"/>
    </source>
</evidence>
<evidence type="ECO:0000313" key="8">
    <source>
        <dbReference type="Proteomes" id="UP000075903"/>
    </source>
</evidence>
<dbReference type="InterPro" id="IPR009786">
    <property type="entry name" value="Spot_14"/>
</dbReference>
<feature type="region of interest" description="Disordered" evidence="6">
    <location>
        <begin position="128"/>
        <end position="249"/>
    </location>
</feature>
<proteinExistence type="inferred from homology"/>
<evidence type="ECO:0000256" key="5">
    <source>
        <dbReference type="ARBA" id="ARBA00023242"/>
    </source>
</evidence>
<keyword evidence="5" id="KW-0539">Nucleus</keyword>
<evidence type="ECO:0000256" key="3">
    <source>
        <dbReference type="ARBA" id="ARBA00009488"/>
    </source>
</evidence>
<dbReference type="GeneID" id="121594905"/>
<evidence type="ECO:0000313" key="7">
    <source>
        <dbReference type="EnsemblMetazoa" id="AMEM000421-PA"/>
    </source>
</evidence>
<dbReference type="Gene3D" id="6.10.140.1610">
    <property type="match status" value="1"/>
</dbReference>
<dbReference type="KEGG" id="amer:121594905"/>
<evidence type="ECO:0000256" key="2">
    <source>
        <dbReference type="ARBA" id="ARBA00004496"/>
    </source>
</evidence>
<dbReference type="GO" id="GO:0005634">
    <property type="term" value="C:nucleus"/>
    <property type="evidence" value="ECO:0007669"/>
    <property type="project" value="UniProtKB-SubCell"/>
</dbReference>
<dbReference type="AlphaFoldDB" id="A0A182UMI2"/>
<dbReference type="GO" id="GO:0046890">
    <property type="term" value="P:regulation of lipid biosynthetic process"/>
    <property type="evidence" value="ECO:0007669"/>
    <property type="project" value="TreeGrafter"/>
</dbReference>
<protein>
    <recommendedName>
        <fullName evidence="9">Thyroid hormone-inducible hepatic protein spot 14</fullName>
    </recommendedName>
</protein>
<dbReference type="Proteomes" id="UP000075903">
    <property type="component" value="Unassembled WGS sequence"/>
</dbReference>
<feature type="compositionally biased region" description="Polar residues" evidence="6">
    <location>
        <begin position="188"/>
        <end position="201"/>
    </location>
</feature>
<dbReference type="RefSeq" id="XP_041774659.1">
    <property type="nucleotide sequence ID" value="XM_041918725.1"/>
</dbReference>
<feature type="compositionally biased region" description="Acidic residues" evidence="6">
    <location>
        <begin position="226"/>
        <end position="244"/>
    </location>
</feature>
<dbReference type="InterPro" id="IPR053719">
    <property type="entry name" value="Lipogen_MT_Stabilize_sf"/>
</dbReference>
<dbReference type="STRING" id="30066.A0A182UMI2"/>
<dbReference type="PANTHER" id="PTHR14315:SF17">
    <property type="entry name" value="MIP21584P"/>
    <property type="match status" value="1"/>
</dbReference>
<dbReference type="VEuPathDB" id="VectorBase:AMEM000421"/>
<evidence type="ECO:0000256" key="6">
    <source>
        <dbReference type="SAM" id="MobiDB-lite"/>
    </source>
</evidence>